<dbReference type="InterPro" id="IPR036201">
    <property type="entry name" value="Pacifastin_dom_sf"/>
</dbReference>
<dbReference type="InterPro" id="IPR001007">
    <property type="entry name" value="VWF_dom"/>
</dbReference>
<gene>
    <name evidence="7" type="ORF">DPMN_075457</name>
</gene>
<proteinExistence type="predicted"/>
<dbReference type="SUPFAM" id="SSF57603">
    <property type="entry name" value="FnI-like domain"/>
    <property type="match status" value="1"/>
</dbReference>
<evidence type="ECO:0008006" key="9">
    <source>
        <dbReference type="Google" id="ProtNLM"/>
    </source>
</evidence>
<feature type="chain" id="PRO_5038713699" description="Kielin/chordin-like protein" evidence="4">
    <location>
        <begin position="24"/>
        <end position="219"/>
    </location>
</feature>
<dbReference type="PRINTS" id="PR00003">
    <property type="entry name" value="4DISULPHCORE"/>
</dbReference>
<feature type="signal peptide" evidence="4">
    <location>
        <begin position="1"/>
        <end position="23"/>
    </location>
</feature>
<keyword evidence="4" id="KW-0732">Signal</keyword>
<dbReference type="Pfam" id="PF05375">
    <property type="entry name" value="Pacifastin_I"/>
    <property type="match status" value="1"/>
</dbReference>
<evidence type="ECO:0000313" key="7">
    <source>
        <dbReference type="EMBL" id="KAH3700478.1"/>
    </source>
</evidence>
<sequence>MKARLLALNVCVCFVIGLTKIAAQDTKANLILPPVCAAVLCAAPICDDYYTPLGECCPVCRDYKTCSYKGKTYTNGESFKDKCNTCHCRNGAAICTKIGCPDIVKPGVCPKPWRFASGGTCVEMCSSDYDCPDDLKCCSQGCGRICKIPTGTQTGCFAGGKRYNEGDHVPSKSSDPCKRCTCKSGSIRCEILMCPMCVGHTPPGACCPICGTFPREAIR</sequence>
<evidence type="ECO:0000256" key="1">
    <source>
        <dbReference type="ARBA" id="ARBA00004613"/>
    </source>
</evidence>
<dbReference type="EMBL" id="JAIWYP010000015">
    <property type="protein sequence ID" value="KAH3700478.1"/>
    <property type="molecule type" value="Genomic_DNA"/>
</dbReference>
<dbReference type="PANTHER" id="PTHR46439">
    <property type="entry name" value="CYSTEINE-RICH MOTOR NEURON 1 PROTEIN"/>
    <property type="match status" value="1"/>
</dbReference>
<dbReference type="Pfam" id="PF00093">
    <property type="entry name" value="VWC"/>
    <property type="match status" value="1"/>
</dbReference>
<organism evidence="7 8">
    <name type="scientific">Dreissena polymorpha</name>
    <name type="common">Zebra mussel</name>
    <name type="synonym">Mytilus polymorpha</name>
    <dbReference type="NCBI Taxonomy" id="45954"/>
    <lineage>
        <taxon>Eukaryota</taxon>
        <taxon>Metazoa</taxon>
        <taxon>Spiralia</taxon>
        <taxon>Lophotrochozoa</taxon>
        <taxon>Mollusca</taxon>
        <taxon>Bivalvia</taxon>
        <taxon>Autobranchia</taxon>
        <taxon>Heteroconchia</taxon>
        <taxon>Euheterodonta</taxon>
        <taxon>Imparidentia</taxon>
        <taxon>Neoheterodontei</taxon>
        <taxon>Myida</taxon>
        <taxon>Dreissenoidea</taxon>
        <taxon>Dreissenidae</taxon>
        <taxon>Dreissena</taxon>
    </lineage>
</organism>
<evidence type="ECO:0000256" key="4">
    <source>
        <dbReference type="SAM" id="SignalP"/>
    </source>
</evidence>
<dbReference type="SMART" id="SM00214">
    <property type="entry name" value="VWC"/>
    <property type="match status" value="2"/>
</dbReference>
<protein>
    <recommendedName>
        <fullName evidence="9">Kielin/chordin-like protein</fullName>
    </recommendedName>
</protein>
<dbReference type="InterPro" id="IPR008037">
    <property type="entry name" value="Pacifastin_dom"/>
</dbReference>
<keyword evidence="8" id="KW-1185">Reference proteome</keyword>
<feature type="domain" description="WAP" evidence="6">
    <location>
        <begin position="102"/>
        <end position="150"/>
    </location>
</feature>
<dbReference type="PROSITE" id="PS50184">
    <property type="entry name" value="VWFC_2"/>
    <property type="match status" value="2"/>
</dbReference>
<evidence type="ECO:0000313" key="8">
    <source>
        <dbReference type="Proteomes" id="UP000828390"/>
    </source>
</evidence>
<reference evidence="7" key="2">
    <citation type="submission" date="2020-11" db="EMBL/GenBank/DDBJ databases">
        <authorList>
            <person name="McCartney M.A."/>
            <person name="Auch B."/>
            <person name="Kono T."/>
            <person name="Mallez S."/>
            <person name="Becker A."/>
            <person name="Gohl D.M."/>
            <person name="Silverstein K.A.T."/>
            <person name="Koren S."/>
            <person name="Bechman K.B."/>
            <person name="Herman A."/>
            <person name="Abrahante J.E."/>
            <person name="Garbe J."/>
        </authorList>
    </citation>
    <scope>NUCLEOTIDE SEQUENCE</scope>
    <source>
        <strain evidence="7">Duluth1</strain>
        <tissue evidence="7">Whole animal</tissue>
    </source>
</reference>
<dbReference type="GO" id="GO:0030414">
    <property type="term" value="F:peptidase inhibitor activity"/>
    <property type="evidence" value="ECO:0007669"/>
    <property type="project" value="InterPro"/>
</dbReference>
<name>A0A9D3YKD9_DREPO</name>
<dbReference type="SUPFAM" id="SSF57256">
    <property type="entry name" value="Elafin-like"/>
    <property type="match status" value="1"/>
</dbReference>
<dbReference type="SMART" id="SM00217">
    <property type="entry name" value="WAP"/>
    <property type="match status" value="1"/>
</dbReference>
<keyword evidence="3" id="KW-1015">Disulfide bond</keyword>
<dbReference type="SMART" id="SM00215">
    <property type="entry name" value="VWC_out"/>
    <property type="match status" value="1"/>
</dbReference>
<evidence type="ECO:0000259" key="6">
    <source>
        <dbReference type="PROSITE" id="PS51390"/>
    </source>
</evidence>
<dbReference type="Pfam" id="PF00095">
    <property type="entry name" value="WAP"/>
    <property type="match status" value="1"/>
</dbReference>
<dbReference type="SUPFAM" id="SSF57283">
    <property type="entry name" value="PMP inhibitors"/>
    <property type="match status" value="1"/>
</dbReference>
<feature type="domain" description="VWFC" evidence="5">
    <location>
        <begin position="154"/>
        <end position="211"/>
    </location>
</feature>
<comment type="subcellular location">
    <subcellularLocation>
        <location evidence="1">Secreted</location>
    </subcellularLocation>
</comment>
<dbReference type="Gene3D" id="4.10.75.10">
    <property type="entry name" value="Elafin-like"/>
    <property type="match status" value="1"/>
</dbReference>
<accession>A0A9D3YKD9</accession>
<keyword evidence="2" id="KW-0964">Secreted</keyword>
<dbReference type="InterPro" id="IPR052624">
    <property type="entry name" value="CRIM1"/>
</dbReference>
<feature type="domain" description="VWFC" evidence="5">
    <location>
        <begin position="64"/>
        <end position="126"/>
    </location>
</feature>
<evidence type="ECO:0000259" key="5">
    <source>
        <dbReference type="PROSITE" id="PS50184"/>
    </source>
</evidence>
<dbReference type="AlphaFoldDB" id="A0A9D3YKD9"/>
<evidence type="ECO:0000256" key="3">
    <source>
        <dbReference type="ARBA" id="ARBA00023157"/>
    </source>
</evidence>
<dbReference type="Gene3D" id="2.10.70.10">
    <property type="entry name" value="Complement Module, domain 1"/>
    <property type="match status" value="2"/>
</dbReference>
<dbReference type="InterPro" id="IPR036645">
    <property type="entry name" value="Elafin-like_sf"/>
</dbReference>
<dbReference type="InterPro" id="IPR008197">
    <property type="entry name" value="WAP_dom"/>
</dbReference>
<comment type="caution">
    <text evidence="7">The sequence shown here is derived from an EMBL/GenBank/DDBJ whole genome shotgun (WGS) entry which is preliminary data.</text>
</comment>
<evidence type="ECO:0000256" key="2">
    <source>
        <dbReference type="ARBA" id="ARBA00022525"/>
    </source>
</evidence>
<reference evidence="7" key="1">
    <citation type="journal article" date="2019" name="bioRxiv">
        <title>The Genome of the Zebra Mussel, Dreissena polymorpha: A Resource for Invasive Species Research.</title>
        <authorList>
            <person name="McCartney M.A."/>
            <person name="Auch B."/>
            <person name="Kono T."/>
            <person name="Mallez S."/>
            <person name="Zhang Y."/>
            <person name="Obille A."/>
            <person name="Becker A."/>
            <person name="Abrahante J.E."/>
            <person name="Garbe J."/>
            <person name="Badalamenti J.P."/>
            <person name="Herman A."/>
            <person name="Mangelson H."/>
            <person name="Liachko I."/>
            <person name="Sullivan S."/>
            <person name="Sone E.D."/>
            <person name="Koren S."/>
            <person name="Silverstein K.A.T."/>
            <person name="Beckman K.B."/>
            <person name="Gohl D.M."/>
        </authorList>
    </citation>
    <scope>NUCLEOTIDE SEQUENCE</scope>
    <source>
        <strain evidence="7">Duluth1</strain>
        <tissue evidence="7">Whole animal</tissue>
    </source>
</reference>
<dbReference type="PROSITE" id="PS51390">
    <property type="entry name" value="WAP"/>
    <property type="match status" value="1"/>
</dbReference>
<dbReference type="OrthoDB" id="6042169at2759"/>
<dbReference type="GO" id="GO:0005576">
    <property type="term" value="C:extracellular region"/>
    <property type="evidence" value="ECO:0007669"/>
    <property type="project" value="UniProtKB-SubCell"/>
</dbReference>
<dbReference type="Proteomes" id="UP000828390">
    <property type="component" value="Unassembled WGS sequence"/>
</dbReference>
<dbReference type="CDD" id="cd00199">
    <property type="entry name" value="WAP"/>
    <property type="match status" value="1"/>
</dbReference>